<dbReference type="GO" id="GO:0005886">
    <property type="term" value="C:plasma membrane"/>
    <property type="evidence" value="ECO:0007669"/>
    <property type="project" value="UniProtKB-SubCell"/>
</dbReference>
<comment type="similarity">
    <text evidence="7">Belongs to the CrgA family.</text>
</comment>
<feature type="compositionally biased region" description="Low complexity" evidence="8">
    <location>
        <begin position="141"/>
        <end position="150"/>
    </location>
</feature>
<keyword evidence="10" id="KW-1185">Reference proteome</keyword>
<evidence type="ECO:0000313" key="9">
    <source>
        <dbReference type="EMBL" id="RRD30153.1"/>
    </source>
</evidence>
<reference evidence="9 10" key="1">
    <citation type="submission" date="2018-11" db="EMBL/GenBank/DDBJ databases">
        <title>Genomes From Bacteria Associated with the Canine Oral Cavity: a Test Case for Automated Genome-Based Taxonomic Assignment.</title>
        <authorList>
            <person name="Coil D.A."/>
            <person name="Jospin G."/>
            <person name="Darling A.E."/>
            <person name="Wallis C."/>
            <person name="Davis I.J."/>
            <person name="Harris S."/>
            <person name="Eisen J.A."/>
            <person name="Holcombe L.J."/>
            <person name="O'Flynn C."/>
        </authorList>
    </citation>
    <scope>NUCLEOTIDE SEQUENCE [LARGE SCALE GENOMIC DNA]</scope>
    <source>
        <strain evidence="9 10">OH5050</strain>
    </source>
</reference>
<dbReference type="AlphaFoldDB" id="A0A3P1VC41"/>
<keyword evidence="1 7" id="KW-1003">Cell membrane</keyword>
<feature type="transmembrane region" description="Helical" evidence="7">
    <location>
        <begin position="161"/>
        <end position="184"/>
    </location>
</feature>
<keyword evidence="6 7" id="KW-0131">Cell cycle</keyword>
<accession>A0A3P1VC41</accession>
<comment type="function">
    <text evidence="7">Involved in cell division.</text>
</comment>
<dbReference type="GO" id="GO:0051301">
    <property type="term" value="P:cell division"/>
    <property type="evidence" value="ECO:0007669"/>
    <property type="project" value="UniProtKB-UniRule"/>
</dbReference>
<sequence>MRISPIPVSRALTARLPPRRLLAPARCLTGAFPTIRPLSSFSTHWPRQSTVSIPWARDVAVADESQKPHPGNAKICSRLGLRYVKGSKTASAVIASKEIQVNLKKKLRKGAEEASGRTSSRPRRSGNPAKAAKAREEESRAAANRVSRVPTKVKDTSSPRWYAPTVVGMLLLGLLWVVTTYLFQGRYPIPYFVENHSTDWLINGNLYLGFAILMIGFLGLLRWK</sequence>
<evidence type="ECO:0000256" key="6">
    <source>
        <dbReference type="ARBA" id="ARBA00023306"/>
    </source>
</evidence>
<keyword evidence="4 7" id="KW-1133">Transmembrane helix</keyword>
<dbReference type="InterPro" id="IPR009619">
    <property type="entry name" value="CrgA"/>
</dbReference>
<feature type="transmembrane region" description="Helical" evidence="7">
    <location>
        <begin position="204"/>
        <end position="223"/>
    </location>
</feature>
<evidence type="ECO:0000256" key="3">
    <source>
        <dbReference type="ARBA" id="ARBA00022692"/>
    </source>
</evidence>
<organism evidence="9 10">
    <name type="scientific">Actinomyces bowdenii</name>
    <dbReference type="NCBI Taxonomy" id="131109"/>
    <lineage>
        <taxon>Bacteria</taxon>
        <taxon>Bacillati</taxon>
        <taxon>Actinomycetota</taxon>
        <taxon>Actinomycetes</taxon>
        <taxon>Actinomycetales</taxon>
        <taxon>Actinomycetaceae</taxon>
        <taxon>Actinomyces</taxon>
    </lineage>
</organism>
<proteinExistence type="inferred from homology"/>
<evidence type="ECO:0000256" key="2">
    <source>
        <dbReference type="ARBA" id="ARBA00022618"/>
    </source>
</evidence>
<keyword evidence="2 7" id="KW-0132">Cell division</keyword>
<protein>
    <recommendedName>
        <fullName evidence="7">Cell division protein CrgA</fullName>
    </recommendedName>
</protein>
<evidence type="ECO:0000256" key="5">
    <source>
        <dbReference type="ARBA" id="ARBA00023136"/>
    </source>
</evidence>
<evidence type="ECO:0000256" key="8">
    <source>
        <dbReference type="SAM" id="MobiDB-lite"/>
    </source>
</evidence>
<dbReference type="Pfam" id="PF06781">
    <property type="entry name" value="CrgA"/>
    <property type="match status" value="1"/>
</dbReference>
<name>A0A3P1VC41_9ACTO</name>
<comment type="caution">
    <text evidence="9">The sequence shown here is derived from an EMBL/GenBank/DDBJ whole genome shotgun (WGS) entry which is preliminary data.</text>
</comment>
<evidence type="ECO:0000256" key="7">
    <source>
        <dbReference type="HAMAP-Rule" id="MF_00631"/>
    </source>
</evidence>
<dbReference type="OrthoDB" id="5189646at2"/>
<gene>
    <name evidence="7" type="primary">crgA</name>
    <name evidence="9" type="ORF">EII10_03535</name>
</gene>
<dbReference type="EMBL" id="RQZC01000003">
    <property type="protein sequence ID" value="RRD30153.1"/>
    <property type="molecule type" value="Genomic_DNA"/>
</dbReference>
<keyword evidence="3 7" id="KW-0812">Transmembrane</keyword>
<evidence type="ECO:0000256" key="1">
    <source>
        <dbReference type="ARBA" id="ARBA00022475"/>
    </source>
</evidence>
<dbReference type="HAMAP" id="MF_00631">
    <property type="entry name" value="CrgA"/>
    <property type="match status" value="1"/>
</dbReference>
<evidence type="ECO:0000313" key="10">
    <source>
        <dbReference type="Proteomes" id="UP000271272"/>
    </source>
</evidence>
<evidence type="ECO:0000256" key="4">
    <source>
        <dbReference type="ARBA" id="ARBA00022989"/>
    </source>
</evidence>
<keyword evidence="5 7" id="KW-0472">Membrane</keyword>
<feature type="region of interest" description="Disordered" evidence="8">
    <location>
        <begin position="107"/>
        <end position="152"/>
    </location>
</feature>
<comment type="subcellular location">
    <subcellularLocation>
        <location evidence="7">Cell membrane</location>
        <topology evidence="7">Multi-pass membrane protein</topology>
    </subcellularLocation>
</comment>
<dbReference type="Proteomes" id="UP000271272">
    <property type="component" value="Unassembled WGS sequence"/>
</dbReference>